<proteinExistence type="predicted"/>
<gene>
    <name evidence="6" type="primary">CD9</name>
    <name evidence="6" type="ORF">Tcan_03381</name>
</gene>
<keyword evidence="7" id="KW-1185">Reference proteome</keyword>
<evidence type="ECO:0000256" key="3">
    <source>
        <dbReference type="ARBA" id="ARBA00022989"/>
    </source>
</evidence>
<dbReference type="InterPro" id="IPR018499">
    <property type="entry name" value="Tetraspanin/Peripherin"/>
</dbReference>
<comment type="caution">
    <text evidence="6">The sequence shown here is derived from an EMBL/GenBank/DDBJ whole genome shotgun (WGS) entry which is preliminary data.</text>
</comment>
<reference evidence="6 7" key="1">
    <citation type="submission" date="2014-11" db="EMBL/GenBank/DDBJ databases">
        <title>Genetic blueprint of the zoonotic pathogen Toxocara canis.</title>
        <authorList>
            <person name="Zhu X.-Q."/>
            <person name="Korhonen P.K."/>
            <person name="Cai H."/>
            <person name="Young N.D."/>
            <person name="Nejsum P."/>
            <person name="von Samson-Himmelstjerna G."/>
            <person name="Boag P.R."/>
            <person name="Tan P."/>
            <person name="Li Q."/>
            <person name="Min J."/>
            <person name="Yang Y."/>
            <person name="Wang X."/>
            <person name="Fang X."/>
            <person name="Hall R.S."/>
            <person name="Hofmann A."/>
            <person name="Sternberg P.W."/>
            <person name="Jex A.R."/>
            <person name="Gasser R.B."/>
        </authorList>
    </citation>
    <scope>NUCLEOTIDE SEQUENCE [LARGE SCALE GENOMIC DNA]</scope>
    <source>
        <strain evidence="6">PN_DK_2014</strain>
    </source>
</reference>
<sequence>MGLSCSTRLLKYFVFFSNAIICLIGCFFLIISIRVLVNTGIIDHLPELAEDENLNSGVERAGLIMLAIFSGLIFLIGFLGCFGAVNENRAFLLAYSMVLFAFVVLIIASQFMAIAGRKSFEQALEDVLNKKYNTSEARQNFTRFEDAFNCCGATPRLKPVFIEEGLCKGELAKQGLQPDCCSVIAMGVDAGYLILTFFLLIAAVIGLSTSCTLRSALTERLSYTEF</sequence>
<evidence type="ECO:0000256" key="4">
    <source>
        <dbReference type="ARBA" id="ARBA00023136"/>
    </source>
</evidence>
<keyword evidence="2 5" id="KW-0812">Transmembrane</keyword>
<evidence type="ECO:0000313" key="7">
    <source>
        <dbReference type="Proteomes" id="UP000031036"/>
    </source>
</evidence>
<evidence type="ECO:0000256" key="5">
    <source>
        <dbReference type="SAM" id="Phobius"/>
    </source>
</evidence>
<organism evidence="6 7">
    <name type="scientific">Toxocara canis</name>
    <name type="common">Canine roundworm</name>
    <dbReference type="NCBI Taxonomy" id="6265"/>
    <lineage>
        <taxon>Eukaryota</taxon>
        <taxon>Metazoa</taxon>
        <taxon>Ecdysozoa</taxon>
        <taxon>Nematoda</taxon>
        <taxon>Chromadorea</taxon>
        <taxon>Rhabditida</taxon>
        <taxon>Spirurina</taxon>
        <taxon>Ascaridomorpha</taxon>
        <taxon>Ascaridoidea</taxon>
        <taxon>Toxocaridae</taxon>
        <taxon>Toxocara</taxon>
    </lineage>
</organism>
<keyword evidence="3 5" id="KW-1133">Transmembrane helix</keyword>
<protein>
    <submittedName>
        <fullName evidence="6">CD9 antigen</fullName>
    </submittedName>
</protein>
<evidence type="ECO:0000256" key="1">
    <source>
        <dbReference type="ARBA" id="ARBA00004141"/>
    </source>
</evidence>
<dbReference type="OrthoDB" id="5870230at2759"/>
<dbReference type="Pfam" id="PF00335">
    <property type="entry name" value="Tetraspanin"/>
    <property type="match status" value="1"/>
</dbReference>
<name>A0A0B2VBD2_TOXCA</name>
<accession>A0A0B2VBD2</accession>
<dbReference type="PANTHER" id="PTHR19282">
    <property type="entry name" value="TETRASPANIN"/>
    <property type="match status" value="1"/>
</dbReference>
<dbReference type="OMA" id="QXGGCIT"/>
<dbReference type="Proteomes" id="UP000031036">
    <property type="component" value="Unassembled WGS sequence"/>
</dbReference>
<dbReference type="AlphaFoldDB" id="A0A0B2VBD2"/>
<comment type="subcellular location">
    <subcellularLocation>
        <location evidence="1">Membrane</location>
        <topology evidence="1">Multi-pass membrane protein</topology>
    </subcellularLocation>
</comment>
<feature type="transmembrane region" description="Helical" evidence="5">
    <location>
        <begin position="192"/>
        <end position="213"/>
    </location>
</feature>
<dbReference type="PRINTS" id="PR00259">
    <property type="entry name" value="TMFOUR"/>
</dbReference>
<feature type="transmembrane region" description="Helical" evidence="5">
    <location>
        <begin position="92"/>
        <end position="115"/>
    </location>
</feature>
<dbReference type="STRING" id="6265.A0A0B2VBD2"/>
<evidence type="ECO:0000256" key="2">
    <source>
        <dbReference type="ARBA" id="ARBA00022692"/>
    </source>
</evidence>
<feature type="transmembrane region" description="Helical" evidence="5">
    <location>
        <begin position="63"/>
        <end position="85"/>
    </location>
</feature>
<dbReference type="GO" id="GO:0016020">
    <property type="term" value="C:membrane"/>
    <property type="evidence" value="ECO:0007669"/>
    <property type="project" value="UniProtKB-SubCell"/>
</dbReference>
<keyword evidence="4 5" id="KW-0472">Membrane</keyword>
<evidence type="ECO:0000313" key="6">
    <source>
        <dbReference type="EMBL" id="KHN78769.1"/>
    </source>
</evidence>
<dbReference type="EMBL" id="JPKZ01002037">
    <property type="protein sequence ID" value="KHN78769.1"/>
    <property type="molecule type" value="Genomic_DNA"/>
</dbReference>
<feature type="transmembrane region" description="Helical" evidence="5">
    <location>
        <begin position="12"/>
        <end position="37"/>
    </location>
</feature>